<feature type="domain" description="CinA C-terminal" evidence="1">
    <location>
        <begin position="3"/>
        <end position="156"/>
    </location>
</feature>
<evidence type="ECO:0000313" key="2">
    <source>
        <dbReference type="EMBL" id="PVE48723.1"/>
    </source>
</evidence>
<organism evidence="2 3">
    <name type="scientific">Pararhodobacter aggregans</name>
    <dbReference type="NCBI Taxonomy" id="404875"/>
    <lineage>
        <taxon>Bacteria</taxon>
        <taxon>Pseudomonadati</taxon>
        <taxon>Pseudomonadota</taxon>
        <taxon>Alphaproteobacteria</taxon>
        <taxon>Rhodobacterales</taxon>
        <taxon>Paracoccaceae</taxon>
        <taxon>Pararhodobacter</taxon>
    </lineage>
</organism>
<name>A0A2T7UVC8_9RHOB</name>
<keyword evidence="3" id="KW-1185">Reference proteome</keyword>
<dbReference type="InterPro" id="IPR008136">
    <property type="entry name" value="CinA_C"/>
</dbReference>
<dbReference type="Pfam" id="PF02464">
    <property type="entry name" value="CinA"/>
    <property type="match status" value="1"/>
</dbReference>
<dbReference type="AlphaFoldDB" id="A0A2T7UVC8"/>
<proteinExistence type="predicted"/>
<accession>A0A2T7UVC8</accession>
<dbReference type="Gene3D" id="3.90.950.20">
    <property type="entry name" value="CinA-like"/>
    <property type="match status" value="1"/>
</dbReference>
<dbReference type="RefSeq" id="WP_107750366.1">
    <property type="nucleotide sequence ID" value="NZ_QBKF01000002.1"/>
</dbReference>
<sequence length="158" mass="15819">MTDTLATEVLALARTAGVMIATAESCTGGLVVGALTAIPGSSDVVDRGFVTYSNAAKREMLGVAADTLNAHGAVSEEVAAEMALGALSHSGAGLAVSITGIAGPGGSEFKPEGRVCFGIARNGGTPRTETIEFGPLGRAEVRAASVQHALILLRDALI</sequence>
<evidence type="ECO:0000313" key="3">
    <source>
        <dbReference type="Proteomes" id="UP000244810"/>
    </source>
</evidence>
<reference evidence="2 3" key="1">
    <citation type="journal article" date="2011" name="Syst. Appl. Microbiol.">
        <title>Defluviimonas denitrificans gen. nov., sp. nov., and Pararhodobacter aggregans gen. nov., sp. nov., non-phototrophic Rhodobacteraceae from the biofilter of a marine aquaculture.</title>
        <authorList>
            <person name="Foesel B.U."/>
            <person name="Drake H.L."/>
            <person name="Schramm A."/>
        </authorList>
    </citation>
    <scope>NUCLEOTIDE SEQUENCE [LARGE SCALE GENOMIC DNA]</scope>
    <source>
        <strain evidence="2 3">D1-19</strain>
    </source>
</reference>
<dbReference type="InterPro" id="IPR036653">
    <property type="entry name" value="CinA-like_C"/>
</dbReference>
<dbReference type="EMBL" id="QDDR01000002">
    <property type="protein sequence ID" value="PVE48723.1"/>
    <property type="molecule type" value="Genomic_DNA"/>
</dbReference>
<evidence type="ECO:0000259" key="1">
    <source>
        <dbReference type="Pfam" id="PF02464"/>
    </source>
</evidence>
<comment type="caution">
    <text evidence="2">The sequence shown here is derived from an EMBL/GenBank/DDBJ whole genome shotgun (WGS) entry which is preliminary data.</text>
</comment>
<gene>
    <name evidence="2" type="ORF">DDE23_06635</name>
</gene>
<dbReference type="OrthoDB" id="9801454at2"/>
<dbReference type="NCBIfam" id="TIGR00199">
    <property type="entry name" value="PncC_domain"/>
    <property type="match status" value="1"/>
</dbReference>
<protein>
    <submittedName>
        <fullName evidence="2">Damage-inducible protein CinA</fullName>
    </submittedName>
</protein>
<dbReference type="Proteomes" id="UP000244810">
    <property type="component" value="Unassembled WGS sequence"/>
</dbReference>
<dbReference type="SUPFAM" id="SSF142433">
    <property type="entry name" value="CinA-like"/>
    <property type="match status" value="1"/>
</dbReference>